<evidence type="ECO:0000313" key="2">
    <source>
        <dbReference type="Proteomes" id="UP000515158"/>
    </source>
</evidence>
<dbReference type="AlphaFoldDB" id="A0A6P8ZIZ3"/>
<dbReference type="InParanoid" id="A0A6P8ZIZ3"/>
<name>A0A6P8ZIZ3_THRPL</name>
<accession>A0A6P8ZIZ3</accession>
<dbReference type="RefSeq" id="XP_034234454.1">
    <property type="nucleotide sequence ID" value="XM_034378563.1"/>
</dbReference>
<sequence>MAEIKEQSTLRANLQPVGVGGHPARLPAALRRLERDESCTKRGLAASCSPRRFPAGPTPLHCEKMANGAPKMKQRRRFLRQRPGQPGDPPAQGAPAGDLELRCFTMSHQGQRLRHGLSAIITTILQARSSFQRKLAVYLFIATNIQTPAVKSYSVEQGGVIKVTCGSNARTAVSESQFQERRVSSGLHLLLDNASSPSRTRTSPGRAAFSSMRCRAAAPPDSSAYLPDQGVIEVNGLTDLKC</sequence>
<dbReference type="Proteomes" id="UP000515158">
    <property type="component" value="Unplaced"/>
</dbReference>
<feature type="region of interest" description="Disordered" evidence="1">
    <location>
        <begin position="1"/>
        <end position="23"/>
    </location>
</feature>
<evidence type="ECO:0000256" key="1">
    <source>
        <dbReference type="SAM" id="MobiDB-lite"/>
    </source>
</evidence>
<protein>
    <submittedName>
        <fullName evidence="3">Uncharacterized protein LOC117641335 isoform X1</fullName>
    </submittedName>
</protein>
<dbReference type="GeneID" id="117641335"/>
<evidence type="ECO:0000313" key="3">
    <source>
        <dbReference type="RefSeq" id="XP_034234454.1"/>
    </source>
</evidence>
<reference evidence="3" key="1">
    <citation type="submission" date="2025-08" db="UniProtKB">
        <authorList>
            <consortium name="RefSeq"/>
        </authorList>
    </citation>
    <scope>IDENTIFICATION</scope>
    <source>
        <tissue evidence="3">Total insect</tissue>
    </source>
</reference>
<gene>
    <name evidence="3" type="primary">LOC117641335</name>
</gene>
<keyword evidence="2" id="KW-1185">Reference proteome</keyword>
<proteinExistence type="predicted"/>
<organism evidence="3">
    <name type="scientific">Thrips palmi</name>
    <name type="common">Melon thrips</name>
    <dbReference type="NCBI Taxonomy" id="161013"/>
    <lineage>
        <taxon>Eukaryota</taxon>
        <taxon>Metazoa</taxon>
        <taxon>Ecdysozoa</taxon>
        <taxon>Arthropoda</taxon>
        <taxon>Hexapoda</taxon>
        <taxon>Insecta</taxon>
        <taxon>Pterygota</taxon>
        <taxon>Neoptera</taxon>
        <taxon>Paraneoptera</taxon>
        <taxon>Thysanoptera</taxon>
        <taxon>Terebrantia</taxon>
        <taxon>Thripoidea</taxon>
        <taxon>Thripidae</taxon>
        <taxon>Thrips</taxon>
    </lineage>
</organism>
<dbReference type="KEGG" id="tpal:117641335"/>